<dbReference type="SUPFAM" id="SSF158682">
    <property type="entry name" value="TerB-like"/>
    <property type="match status" value="1"/>
</dbReference>
<proteinExistence type="predicted"/>
<evidence type="ECO:0000313" key="1">
    <source>
        <dbReference type="EMBL" id="QDU93955.1"/>
    </source>
</evidence>
<dbReference type="KEGG" id="lcre:Pla8534_17410"/>
<gene>
    <name evidence="1" type="ORF">Pla8534_17410</name>
</gene>
<dbReference type="AlphaFoldDB" id="A0A518DQ30"/>
<accession>A0A518DQ30</accession>
<dbReference type="InterPro" id="IPR029024">
    <property type="entry name" value="TerB-like"/>
</dbReference>
<evidence type="ECO:0000313" key="2">
    <source>
        <dbReference type="Proteomes" id="UP000317648"/>
    </source>
</evidence>
<dbReference type="RefSeq" id="WP_145051545.1">
    <property type="nucleotide sequence ID" value="NZ_CP036433.1"/>
</dbReference>
<protein>
    <recommendedName>
        <fullName evidence="3">Co-chaperone DjlA N-terminal domain-containing protein</fullName>
    </recommendedName>
</protein>
<name>A0A518DQ30_9BACT</name>
<sequence>MNIKHDAFQDRERALEGSFFSRVDAELMAELRQRLLVAQALQRLSEATGFTDPQLLRDLVELGVKADAVAVLEVAPLVLAAWADGCLDQKERKMILQAASAQGISLQSAAGRQLECWLDTRPGPELESAWRAYMKTTTASLSEAERNELRQHLTAHARTVIAISDGLPGLGCLSPKERQFLAGLEFAF</sequence>
<dbReference type="EMBL" id="CP036433">
    <property type="protein sequence ID" value="QDU93955.1"/>
    <property type="molecule type" value="Genomic_DNA"/>
</dbReference>
<dbReference type="OrthoDB" id="5509086at2"/>
<dbReference type="Proteomes" id="UP000317648">
    <property type="component" value="Chromosome"/>
</dbReference>
<keyword evidence="2" id="KW-1185">Reference proteome</keyword>
<reference evidence="1 2" key="1">
    <citation type="submission" date="2019-02" db="EMBL/GenBank/DDBJ databases">
        <title>Deep-cultivation of Planctomycetes and their phenomic and genomic characterization uncovers novel biology.</title>
        <authorList>
            <person name="Wiegand S."/>
            <person name="Jogler M."/>
            <person name="Boedeker C."/>
            <person name="Pinto D."/>
            <person name="Vollmers J."/>
            <person name="Rivas-Marin E."/>
            <person name="Kohn T."/>
            <person name="Peeters S.H."/>
            <person name="Heuer A."/>
            <person name="Rast P."/>
            <person name="Oberbeckmann S."/>
            <person name="Bunk B."/>
            <person name="Jeske O."/>
            <person name="Meyerdierks A."/>
            <person name="Storesund J.E."/>
            <person name="Kallscheuer N."/>
            <person name="Luecker S."/>
            <person name="Lage O.M."/>
            <person name="Pohl T."/>
            <person name="Merkel B.J."/>
            <person name="Hornburger P."/>
            <person name="Mueller R.-W."/>
            <person name="Bruemmer F."/>
            <person name="Labrenz M."/>
            <person name="Spormann A.M."/>
            <person name="Op den Camp H."/>
            <person name="Overmann J."/>
            <person name="Amann R."/>
            <person name="Jetten M.S.M."/>
            <person name="Mascher T."/>
            <person name="Medema M.H."/>
            <person name="Devos D.P."/>
            <person name="Kaster A.-K."/>
            <person name="Ovreas L."/>
            <person name="Rohde M."/>
            <person name="Galperin M.Y."/>
            <person name="Jogler C."/>
        </authorList>
    </citation>
    <scope>NUCLEOTIDE SEQUENCE [LARGE SCALE GENOMIC DNA]</scope>
    <source>
        <strain evidence="1 2">Pla85_3_4</strain>
    </source>
</reference>
<organism evidence="1 2">
    <name type="scientific">Lignipirellula cremea</name>
    <dbReference type="NCBI Taxonomy" id="2528010"/>
    <lineage>
        <taxon>Bacteria</taxon>
        <taxon>Pseudomonadati</taxon>
        <taxon>Planctomycetota</taxon>
        <taxon>Planctomycetia</taxon>
        <taxon>Pirellulales</taxon>
        <taxon>Pirellulaceae</taxon>
        <taxon>Lignipirellula</taxon>
    </lineage>
</organism>
<evidence type="ECO:0008006" key="3">
    <source>
        <dbReference type="Google" id="ProtNLM"/>
    </source>
</evidence>